<keyword evidence="3" id="KW-0862">Zinc</keyword>
<evidence type="ECO:0000259" key="6">
    <source>
        <dbReference type="PROSITE" id="PS50865"/>
    </source>
</evidence>
<dbReference type="InterPro" id="IPR002893">
    <property type="entry name" value="Znf_MYND"/>
</dbReference>
<accession>A0A1Y1I3Z1</accession>
<name>A0A1Y1I3Z1_KLENI</name>
<dbReference type="Pfam" id="PF01753">
    <property type="entry name" value="zf-MYND"/>
    <property type="match status" value="1"/>
</dbReference>
<dbReference type="EMBL" id="DF237196">
    <property type="protein sequence ID" value="GAQ85654.1"/>
    <property type="molecule type" value="Genomic_DNA"/>
</dbReference>
<evidence type="ECO:0000256" key="3">
    <source>
        <dbReference type="ARBA" id="ARBA00022833"/>
    </source>
</evidence>
<evidence type="ECO:0000256" key="5">
    <source>
        <dbReference type="SAM" id="MobiDB-lite"/>
    </source>
</evidence>
<keyword evidence="2 4" id="KW-0863">Zinc-finger</keyword>
<dbReference type="OrthoDB" id="9922773at2759"/>
<evidence type="ECO:0000256" key="2">
    <source>
        <dbReference type="ARBA" id="ARBA00022771"/>
    </source>
</evidence>
<reference evidence="7 8" key="1">
    <citation type="journal article" date="2014" name="Nat. Commun.">
        <title>Klebsormidium flaccidum genome reveals primary factors for plant terrestrial adaptation.</title>
        <authorList>
            <person name="Hori K."/>
            <person name="Maruyama F."/>
            <person name="Fujisawa T."/>
            <person name="Togashi T."/>
            <person name="Yamamoto N."/>
            <person name="Seo M."/>
            <person name="Sato S."/>
            <person name="Yamada T."/>
            <person name="Mori H."/>
            <person name="Tajima N."/>
            <person name="Moriyama T."/>
            <person name="Ikeuchi M."/>
            <person name="Watanabe M."/>
            <person name="Wada H."/>
            <person name="Kobayashi K."/>
            <person name="Saito M."/>
            <person name="Masuda T."/>
            <person name="Sasaki-Sekimoto Y."/>
            <person name="Mashiguchi K."/>
            <person name="Awai K."/>
            <person name="Shimojima M."/>
            <person name="Masuda S."/>
            <person name="Iwai M."/>
            <person name="Nobusawa T."/>
            <person name="Narise T."/>
            <person name="Kondo S."/>
            <person name="Saito H."/>
            <person name="Sato R."/>
            <person name="Murakawa M."/>
            <person name="Ihara Y."/>
            <person name="Oshima-Yamada Y."/>
            <person name="Ohtaka K."/>
            <person name="Satoh M."/>
            <person name="Sonobe K."/>
            <person name="Ishii M."/>
            <person name="Ohtani R."/>
            <person name="Kanamori-Sato M."/>
            <person name="Honoki R."/>
            <person name="Miyazaki D."/>
            <person name="Mochizuki H."/>
            <person name="Umetsu J."/>
            <person name="Higashi K."/>
            <person name="Shibata D."/>
            <person name="Kamiya Y."/>
            <person name="Sato N."/>
            <person name="Nakamura Y."/>
            <person name="Tabata S."/>
            <person name="Ida S."/>
            <person name="Kurokawa K."/>
            <person name="Ohta H."/>
        </authorList>
    </citation>
    <scope>NUCLEOTIDE SEQUENCE [LARGE SCALE GENOMIC DNA]</scope>
    <source>
        <strain evidence="7 8">NIES-2285</strain>
    </source>
</reference>
<dbReference type="GO" id="GO:0008270">
    <property type="term" value="F:zinc ion binding"/>
    <property type="evidence" value="ECO:0007669"/>
    <property type="project" value="UniProtKB-KW"/>
</dbReference>
<evidence type="ECO:0000313" key="7">
    <source>
        <dbReference type="EMBL" id="GAQ85654.1"/>
    </source>
</evidence>
<sequence>MATELSVKKDSAAYLEELLEKGDDKSVLEAVGAMHKLCCDIIWHKKQRKQLALDEMQELLLKPTPPLKKVQKLMKNESLVRAVVQLLHHPVLLRDATREERACQQDFTALVSFLGRMAFFSDFAESLDKAGLAQEVANLVDHLQQWTRPVILSSLDSNRSAQYSRWIRRLERFSSCLDLLAEMFTTAEFGREAVRLKLLPALLKAWPPQGFEQPRTFMVVEANQAMCKCAANMLIVLELALKNSAFDEFRNERRNELTEWLLSVLTWQRLLGAQPECAALAVYEEAVEQAWLRVYLKYLGAGRGVRSRVAKRMQKMCKEMLAIPDARSWSPELRGTLETVRKVIDDRMRERDGKGSRYEFSEHLLDDERAFGWSPRGASHVPPDKVAALLRSGKKADVLRGVQAIPAVLLGDLQSEVGGAALMRQSLDGLPYEKAGVRDALMDVFEGPLGNWLLQVNKGADAEAALTSLDSINRRFLNEAAAAEAGDTAPREFPSSEYWRARDPGQEGGRASEAGNGEARSSEHLQGREEADEERKVIGTERDSLPDASVALLSDPDAQKESLDGQTERSDGEKRDSDGGEGILGEEKNLGKGPGGSEMQSEVPHKQEGTSDGRSAQSDGLNGESDGLSGPPAMDPVVLRLLRWIVRRPPLEARLLSAAILPIEIECARVPSARLVAARNAALKLGKRVVEGTFEFSGTQRALAFRAWGMLDALLRENHTCPEEMAEVQRLARELGVAECAADFLGARTDSRSYELHLLNVLEACTDAGAEPALQTNGGFMKRAVASLKYALSVYARAMAEGWDQEPSQEDRATGAGAGLLTAPGVREADDLKLEWFVSKTYLDPPAVWPRVFGAVYQLIKLLSDLVQGEGDAAFVEFVRSGGVEAAAGFLNLSPPRTVFLKSADPTVWETDRETRARKRLADAAALADGLWERAEAKYGLRRCGRVKNAFQRCHQRESKGGTFKQCGRKCGVFYCSRDCQVTHWKEGHKQACTPKNGNVPAPGPTAA</sequence>
<keyword evidence="8" id="KW-1185">Reference proteome</keyword>
<dbReference type="PROSITE" id="PS50865">
    <property type="entry name" value="ZF_MYND_2"/>
    <property type="match status" value="1"/>
</dbReference>
<keyword evidence="1" id="KW-0479">Metal-binding</keyword>
<evidence type="ECO:0000313" key="8">
    <source>
        <dbReference type="Proteomes" id="UP000054558"/>
    </source>
</evidence>
<feature type="domain" description="MYND-type" evidence="6">
    <location>
        <begin position="951"/>
        <end position="993"/>
    </location>
</feature>
<evidence type="ECO:0000256" key="1">
    <source>
        <dbReference type="ARBA" id="ARBA00022723"/>
    </source>
</evidence>
<dbReference type="SUPFAM" id="SSF144232">
    <property type="entry name" value="HIT/MYND zinc finger-like"/>
    <property type="match status" value="1"/>
</dbReference>
<gene>
    <name evidence="7" type="ORF">KFL_002470130</name>
</gene>
<dbReference type="Proteomes" id="UP000054558">
    <property type="component" value="Unassembled WGS sequence"/>
</dbReference>
<feature type="compositionally biased region" description="Basic and acidic residues" evidence="5">
    <location>
        <begin position="520"/>
        <end position="545"/>
    </location>
</feature>
<protein>
    <recommendedName>
        <fullName evidence="6">MYND-type domain-containing protein</fullName>
    </recommendedName>
</protein>
<organism evidence="7 8">
    <name type="scientific">Klebsormidium nitens</name>
    <name type="common">Green alga</name>
    <name type="synonym">Ulothrix nitens</name>
    <dbReference type="NCBI Taxonomy" id="105231"/>
    <lineage>
        <taxon>Eukaryota</taxon>
        <taxon>Viridiplantae</taxon>
        <taxon>Streptophyta</taxon>
        <taxon>Klebsormidiophyceae</taxon>
        <taxon>Klebsormidiales</taxon>
        <taxon>Klebsormidiaceae</taxon>
        <taxon>Klebsormidium</taxon>
    </lineage>
</organism>
<dbReference type="Gene3D" id="6.10.140.2220">
    <property type="match status" value="1"/>
</dbReference>
<proteinExistence type="predicted"/>
<evidence type="ECO:0000256" key="4">
    <source>
        <dbReference type="PROSITE-ProRule" id="PRU00134"/>
    </source>
</evidence>
<feature type="compositionally biased region" description="Basic and acidic residues" evidence="5">
    <location>
        <begin position="557"/>
        <end position="578"/>
    </location>
</feature>
<dbReference type="AlphaFoldDB" id="A0A1Y1I3Z1"/>
<feature type="region of interest" description="Disordered" evidence="5">
    <location>
        <begin position="483"/>
        <end position="632"/>
    </location>
</feature>